<gene>
    <name evidence="8" type="ORF">AMET1_1483</name>
</gene>
<dbReference type="GO" id="GO:0005886">
    <property type="term" value="C:plasma membrane"/>
    <property type="evidence" value="ECO:0007669"/>
    <property type="project" value="UniProtKB-SubCell"/>
</dbReference>
<evidence type="ECO:0000259" key="7">
    <source>
        <dbReference type="Pfam" id="PF04039"/>
    </source>
</evidence>
<evidence type="ECO:0000313" key="9">
    <source>
        <dbReference type="Proteomes" id="UP000195137"/>
    </source>
</evidence>
<comment type="caution">
    <text evidence="8">The sequence shown here is derived from an EMBL/GenBank/DDBJ whole genome shotgun (WGS) entry which is preliminary data.</text>
</comment>
<evidence type="ECO:0000313" key="8">
    <source>
        <dbReference type="EMBL" id="OUJ18564.1"/>
    </source>
</evidence>
<feature type="transmembrane region" description="Helical" evidence="6">
    <location>
        <begin position="38"/>
        <end position="56"/>
    </location>
</feature>
<accession>A0A1Y3GEF2</accession>
<evidence type="ECO:0000256" key="4">
    <source>
        <dbReference type="ARBA" id="ARBA00022989"/>
    </source>
</evidence>
<feature type="domain" description="Na+/H+ antiporter MnhB subunit-related protein" evidence="7">
    <location>
        <begin position="7"/>
        <end position="135"/>
    </location>
</feature>
<dbReference type="InterPro" id="IPR007182">
    <property type="entry name" value="MnhB"/>
</dbReference>
<reference evidence="8 9" key="1">
    <citation type="submission" date="2016-12" db="EMBL/GenBank/DDBJ databases">
        <title>Discovery of methanogenic haloarchaea.</title>
        <authorList>
            <person name="Sorokin D.Y."/>
            <person name="Makarova K.S."/>
            <person name="Abbas B."/>
            <person name="Ferrer M."/>
            <person name="Golyshin P.N."/>
        </authorList>
    </citation>
    <scope>NUCLEOTIDE SEQUENCE [LARGE SCALE GENOMIC DNA]</scope>
    <source>
        <strain evidence="8">AMET1</strain>
    </source>
</reference>
<protein>
    <submittedName>
        <fullName evidence="8">Multisubunit Na+/H+ antiporter MnhB subunit</fullName>
    </submittedName>
</protein>
<dbReference type="PANTHER" id="PTHR33932">
    <property type="entry name" value="NA(+)/H(+) ANTIPORTER SUBUNIT B"/>
    <property type="match status" value="1"/>
</dbReference>
<keyword evidence="4 6" id="KW-1133">Transmembrane helix</keyword>
<dbReference type="AlphaFoldDB" id="A0A1Y3GEF2"/>
<sequence length="147" mass="15616">MKEMSTIVKSITSLMYIPILVFGMYIIIHGHILPGGGFQGGVIVATGVALVFIAYGTNKANQWFSSKAMFSLMSLAAVLYFIVKNIGGKRLSEFLLETEIFGPAPVGINPGFIDSGGVLGPLNILVGILVFAAVSYAIIVLSQMEAE</sequence>
<keyword evidence="3 6" id="KW-0812">Transmembrane</keyword>
<dbReference type="NCBIfam" id="NF006248">
    <property type="entry name" value="PRK08386.1"/>
    <property type="match status" value="1"/>
</dbReference>
<feature type="transmembrane region" description="Helical" evidence="6">
    <location>
        <begin position="122"/>
        <end position="141"/>
    </location>
</feature>
<keyword evidence="9" id="KW-1185">Reference proteome</keyword>
<evidence type="ECO:0000256" key="5">
    <source>
        <dbReference type="ARBA" id="ARBA00023136"/>
    </source>
</evidence>
<dbReference type="EMBL" id="MRZU01000004">
    <property type="protein sequence ID" value="OUJ18564.1"/>
    <property type="molecule type" value="Genomic_DNA"/>
</dbReference>
<dbReference type="InterPro" id="IPR050622">
    <property type="entry name" value="CPA3_antiporter_subunitB"/>
</dbReference>
<evidence type="ECO:0000256" key="3">
    <source>
        <dbReference type="ARBA" id="ARBA00022692"/>
    </source>
</evidence>
<dbReference type="OrthoDB" id="19265at2157"/>
<keyword evidence="5 6" id="KW-0472">Membrane</keyword>
<dbReference type="RefSeq" id="WP_086637827.1">
    <property type="nucleotide sequence ID" value="NZ_MRZU01000004.1"/>
</dbReference>
<proteinExistence type="predicted"/>
<dbReference type="PANTHER" id="PTHR33932:SF4">
    <property type="entry name" value="NA(+)_H(+) ANTIPORTER SUBUNIT B"/>
    <property type="match status" value="1"/>
</dbReference>
<evidence type="ECO:0000256" key="6">
    <source>
        <dbReference type="SAM" id="Phobius"/>
    </source>
</evidence>
<evidence type="ECO:0000256" key="1">
    <source>
        <dbReference type="ARBA" id="ARBA00004651"/>
    </source>
</evidence>
<keyword evidence="2" id="KW-1003">Cell membrane</keyword>
<comment type="subcellular location">
    <subcellularLocation>
        <location evidence="1">Cell membrane</location>
        <topology evidence="1">Multi-pass membrane protein</topology>
    </subcellularLocation>
</comment>
<feature type="transmembrane region" description="Helical" evidence="6">
    <location>
        <begin position="12"/>
        <end position="32"/>
    </location>
</feature>
<evidence type="ECO:0000256" key="2">
    <source>
        <dbReference type="ARBA" id="ARBA00022475"/>
    </source>
</evidence>
<name>A0A1Y3GEF2_9EURY</name>
<dbReference type="Pfam" id="PF04039">
    <property type="entry name" value="MnhB"/>
    <property type="match status" value="1"/>
</dbReference>
<organism evidence="8 9">
    <name type="scientific">Methanonatronarchaeum thermophilum</name>
    <dbReference type="NCBI Taxonomy" id="1927129"/>
    <lineage>
        <taxon>Archaea</taxon>
        <taxon>Methanobacteriati</taxon>
        <taxon>Methanobacteriota</taxon>
        <taxon>Methanonatronarchaeia</taxon>
        <taxon>Methanonatronarchaeales</taxon>
        <taxon>Methanonatronarchaeaceae</taxon>
        <taxon>Methanonatronarchaeum</taxon>
    </lineage>
</organism>
<feature type="transmembrane region" description="Helical" evidence="6">
    <location>
        <begin position="68"/>
        <end position="87"/>
    </location>
</feature>
<dbReference type="Proteomes" id="UP000195137">
    <property type="component" value="Unassembled WGS sequence"/>
</dbReference>